<dbReference type="InterPro" id="IPR036735">
    <property type="entry name" value="NGN_dom_sf"/>
</dbReference>
<keyword evidence="3" id="KW-0804">Transcription</keyword>
<dbReference type="AlphaFoldDB" id="A0A5C6V809"/>
<dbReference type="InterPro" id="IPR006645">
    <property type="entry name" value="NGN-like_dom"/>
</dbReference>
<dbReference type="InterPro" id="IPR043425">
    <property type="entry name" value="NusG-like"/>
</dbReference>
<dbReference type="Gene3D" id="3.30.70.940">
    <property type="entry name" value="NusG, N-terminal domain"/>
    <property type="match status" value="1"/>
</dbReference>
<evidence type="ECO:0000256" key="1">
    <source>
        <dbReference type="ARBA" id="ARBA00022814"/>
    </source>
</evidence>
<proteinExistence type="predicted"/>
<name>A0A5C6V809_9FLAO</name>
<dbReference type="RefSeq" id="WP_147014152.1">
    <property type="nucleotide sequence ID" value="NZ_VORB01000004.1"/>
</dbReference>
<keyword evidence="1" id="KW-0889">Transcription antitermination</keyword>
<keyword evidence="6" id="KW-1185">Reference proteome</keyword>
<protein>
    <submittedName>
        <fullName evidence="5">UpxY family transcription antiterminator</fullName>
    </submittedName>
</protein>
<evidence type="ECO:0000313" key="6">
    <source>
        <dbReference type="Proteomes" id="UP000321168"/>
    </source>
</evidence>
<evidence type="ECO:0000256" key="2">
    <source>
        <dbReference type="ARBA" id="ARBA00023015"/>
    </source>
</evidence>
<dbReference type="OrthoDB" id="9796143at2"/>
<dbReference type="CDD" id="cd09895">
    <property type="entry name" value="NGN_SP_UpxY"/>
    <property type="match status" value="1"/>
</dbReference>
<dbReference type="GO" id="GO:0031564">
    <property type="term" value="P:transcription antitermination"/>
    <property type="evidence" value="ECO:0007669"/>
    <property type="project" value="UniProtKB-KW"/>
</dbReference>
<dbReference type="SUPFAM" id="SSF50104">
    <property type="entry name" value="Translation proteins SH3-like domain"/>
    <property type="match status" value="1"/>
</dbReference>
<dbReference type="InterPro" id="IPR008991">
    <property type="entry name" value="Translation_prot_SH3-like_sf"/>
</dbReference>
<dbReference type="Pfam" id="PF02357">
    <property type="entry name" value="NusG"/>
    <property type="match status" value="1"/>
</dbReference>
<evidence type="ECO:0000259" key="4">
    <source>
        <dbReference type="Pfam" id="PF02357"/>
    </source>
</evidence>
<dbReference type="PANTHER" id="PTHR30265:SF4">
    <property type="entry name" value="KOW MOTIF FAMILY PROTEIN, EXPRESSED"/>
    <property type="match status" value="1"/>
</dbReference>
<accession>A0A5C6V809</accession>
<dbReference type="NCBIfam" id="NF033644">
    <property type="entry name" value="antiterm_UpxY"/>
    <property type="match status" value="1"/>
</dbReference>
<organism evidence="5 6">
    <name type="scientific">Luteibaculum oceani</name>
    <dbReference type="NCBI Taxonomy" id="1294296"/>
    <lineage>
        <taxon>Bacteria</taxon>
        <taxon>Pseudomonadati</taxon>
        <taxon>Bacteroidota</taxon>
        <taxon>Flavobacteriia</taxon>
        <taxon>Flavobacteriales</taxon>
        <taxon>Luteibaculaceae</taxon>
        <taxon>Luteibaculum</taxon>
    </lineage>
</organism>
<dbReference type="Proteomes" id="UP000321168">
    <property type="component" value="Unassembled WGS sequence"/>
</dbReference>
<comment type="caution">
    <text evidence="5">The sequence shown here is derived from an EMBL/GenBank/DDBJ whole genome shotgun (WGS) entry which is preliminary data.</text>
</comment>
<dbReference type="GO" id="GO:0006354">
    <property type="term" value="P:DNA-templated transcription elongation"/>
    <property type="evidence" value="ECO:0007669"/>
    <property type="project" value="InterPro"/>
</dbReference>
<gene>
    <name evidence="5" type="ORF">FRX97_05300</name>
</gene>
<evidence type="ECO:0000313" key="5">
    <source>
        <dbReference type="EMBL" id="TXC81423.1"/>
    </source>
</evidence>
<dbReference type="PANTHER" id="PTHR30265">
    <property type="entry name" value="RHO-INTERACTING TRANSCRIPTION TERMINATION FACTOR NUSG"/>
    <property type="match status" value="1"/>
</dbReference>
<dbReference type="EMBL" id="VORB01000004">
    <property type="protein sequence ID" value="TXC81423.1"/>
    <property type="molecule type" value="Genomic_DNA"/>
</dbReference>
<dbReference type="SUPFAM" id="SSF82679">
    <property type="entry name" value="N-utilization substance G protein NusG, N-terminal domain"/>
    <property type="match status" value="1"/>
</dbReference>
<keyword evidence="2" id="KW-0805">Transcription regulation</keyword>
<feature type="domain" description="NusG-like N-terminal" evidence="4">
    <location>
        <begin position="10"/>
        <end position="102"/>
    </location>
</feature>
<reference evidence="5 6" key="1">
    <citation type="submission" date="2019-08" db="EMBL/GenBank/DDBJ databases">
        <title>Genome of Luteibaculum oceani JCM 18817.</title>
        <authorList>
            <person name="Bowman J.P."/>
        </authorList>
    </citation>
    <scope>NUCLEOTIDE SEQUENCE [LARGE SCALE GENOMIC DNA]</scope>
    <source>
        <strain evidence="5 6">JCM 18817</strain>
    </source>
</reference>
<sequence>MSNPSQNDNKQWMAVYVRSRNEKKVQLRLEMQGIEAYAPVQEVKRQWSDRVKKVKIPVIPSYVFVRTDERERQKILQDPAVMNFVFWLGKPAIIRDEEINRIKFILKEKDLDEEIKFEQLQAGDNVEIKSGAFSGEIAEVLEDRKSEVTVILKSLGVKLTVSKIVL</sequence>
<evidence type="ECO:0000256" key="3">
    <source>
        <dbReference type="ARBA" id="ARBA00023163"/>
    </source>
</evidence>